<feature type="transmembrane region" description="Helical" evidence="1">
    <location>
        <begin position="7"/>
        <end position="26"/>
    </location>
</feature>
<evidence type="ECO:0000256" key="1">
    <source>
        <dbReference type="SAM" id="Phobius"/>
    </source>
</evidence>
<keyword evidence="1" id="KW-0472">Membrane</keyword>
<gene>
    <name evidence="2" type="ORF">A3F35_00290</name>
</gene>
<dbReference type="SUPFAM" id="SSF53850">
    <property type="entry name" value="Periplasmic binding protein-like II"/>
    <property type="match status" value="1"/>
</dbReference>
<sequence length="451" mass="50135">MRKFLPYLIGFLLLVVGIVGALFLLYHKQQKESGPVVLHYVGLWDPDVINPLKLEYQKSHPNVIIEYEQKEKDRYFSYLDKALAGKNPPDLFWWHNGWGPVMAQKLASMPATTYSEADYEKIFYPITKADLKISGSYRGIPLEIDGLVLAYNKDLLAAKGLTTPPADLISLKTNYAPNLTVLDGTGQVVSGGVALGATNNVENFSEILGLFMLQNKVTFIKNRQNALAKNITLDGRNLAADALSVYNSFLYADKVWSKALPPSVEAFAEGKVAMIYLPAYRFVDLKDYLDQKNLKLNFGVSTVPQLVSSEPVTWGSYWAQGVAASSKHATQAWDFAKFLSEKASLRKLYGNETKIRKVGRAYPRVDMAKEQASDPLIFPFVTQAPYAKGWYLYSDGGDDQLNGKIVDIFAKRIAESPSGADQLGTINNITKDIQPILESFGLVLPLPKQTQ</sequence>
<dbReference type="STRING" id="1802603.A3F35_00290"/>
<reference evidence="2 3" key="1">
    <citation type="journal article" date="2016" name="Nat. Commun.">
        <title>Thousands of microbial genomes shed light on interconnected biogeochemical processes in an aquifer system.</title>
        <authorList>
            <person name="Anantharaman K."/>
            <person name="Brown C.T."/>
            <person name="Hug L.A."/>
            <person name="Sharon I."/>
            <person name="Castelle C.J."/>
            <person name="Probst A.J."/>
            <person name="Thomas B.C."/>
            <person name="Singh A."/>
            <person name="Wilkins M.J."/>
            <person name="Karaoz U."/>
            <person name="Brodie E.L."/>
            <person name="Williams K.H."/>
            <person name="Hubbard S.S."/>
            <person name="Banfield J.F."/>
        </authorList>
    </citation>
    <scope>NUCLEOTIDE SEQUENCE [LARGE SCALE GENOMIC DNA]</scope>
</reference>
<proteinExistence type="predicted"/>
<keyword evidence="1" id="KW-1133">Transmembrane helix</keyword>
<accession>A0A1G1WNN7</accession>
<name>A0A1G1WNN7_9BACT</name>
<organism evidence="2 3">
    <name type="scientific">Candidatus Woykebacteria bacterium RIFCSPHIGHO2_12_FULL_45_10</name>
    <dbReference type="NCBI Taxonomy" id="1802603"/>
    <lineage>
        <taxon>Bacteria</taxon>
        <taxon>Candidatus Woykeibacteriota</taxon>
    </lineage>
</organism>
<dbReference type="AlphaFoldDB" id="A0A1G1WNN7"/>
<evidence type="ECO:0008006" key="4">
    <source>
        <dbReference type="Google" id="ProtNLM"/>
    </source>
</evidence>
<dbReference type="Gene3D" id="3.40.190.10">
    <property type="entry name" value="Periplasmic binding protein-like II"/>
    <property type="match status" value="1"/>
</dbReference>
<dbReference type="PANTHER" id="PTHR43649:SF12">
    <property type="entry name" value="DIACETYLCHITOBIOSE BINDING PROTEIN DASA"/>
    <property type="match status" value="1"/>
</dbReference>
<dbReference type="EMBL" id="MHCZ01000035">
    <property type="protein sequence ID" value="OGY29358.1"/>
    <property type="molecule type" value="Genomic_DNA"/>
</dbReference>
<evidence type="ECO:0000313" key="3">
    <source>
        <dbReference type="Proteomes" id="UP000178068"/>
    </source>
</evidence>
<dbReference type="PANTHER" id="PTHR43649">
    <property type="entry name" value="ARABINOSE-BINDING PROTEIN-RELATED"/>
    <property type="match status" value="1"/>
</dbReference>
<comment type="caution">
    <text evidence="2">The sequence shown here is derived from an EMBL/GenBank/DDBJ whole genome shotgun (WGS) entry which is preliminary data.</text>
</comment>
<keyword evidence="1" id="KW-0812">Transmembrane</keyword>
<dbReference type="Proteomes" id="UP000178068">
    <property type="component" value="Unassembled WGS sequence"/>
</dbReference>
<protein>
    <recommendedName>
        <fullName evidence="4">Sugar ABC transporter substrate-binding protein</fullName>
    </recommendedName>
</protein>
<dbReference type="Pfam" id="PF13416">
    <property type="entry name" value="SBP_bac_8"/>
    <property type="match status" value="1"/>
</dbReference>
<evidence type="ECO:0000313" key="2">
    <source>
        <dbReference type="EMBL" id="OGY29358.1"/>
    </source>
</evidence>
<dbReference type="InterPro" id="IPR050490">
    <property type="entry name" value="Bact_solute-bd_prot1"/>
</dbReference>
<dbReference type="InterPro" id="IPR006059">
    <property type="entry name" value="SBP"/>
</dbReference>